<gene>
    <name evidence="4" type="ORF">NWE73_15145</name>
</gene>
<sequence length="163" mass="16841">MKKMMSTLLAVSLMSTAAFAQAGGDTVTVKKSELAQLISSKTATLALMNKEITDLRSQIAEKRGSIKTAKTTRNVGLVIAGAGALAFSLGVKHGINNIADALIFGYGAGAVAVVGTTVAAGGQIYVWVKSSDLEAMDQVLAAKQAEIEKTQIELNQSLAALAE</sequence>
<accession>A0ABT6DM39</accession>
<protein>
    <submittedName>
        <fullName evidence="4">Uncharacterized protein</fullName>
    </submittedName>
</protein>
<comment type="caution">
    <text evidence="4">The sequence shown here is derived from an EMBL/GenBank/DDBJ whole genome shotgun (WGS) entry which is preliminary data.</text>
</comment>
<organism evidence="4 5">
    <name type="scientific">Bdellovibrio svalbardensis</name>
    <dbReference type="NCBI Taxonomy" id="2972972"/>
    <lineage>
        <taxon>Bacteria</taxon>
        <taxon>Pseudomonadati</taxon>
        <taxon>Bdellovibrionota</taxon>
        <taxon>Bdellovibrionia</taxon>
        <taxon>Bdellovibrionales</taxon>
        <taxon>Pseudobdellovibrionaceae</taxon>
        <taxon>Bdellovibrio</taxon>
    </lineage>
</organism>
<feature type="transmembrane region" description="Helical" evidence="2">
    <location>
        <begin position="74"/>
        <end position="91"/>
    </location>
</feature>
<keyword evidence="2" id="KW-1133">Transmembrane helix</keyword>
<dbReference type="EMBL" id="JANRMI010000004">
    <property type="protein sequence ID" value="MDG0817716.1"/>
    <property type="molecule type" value="Genomic_DNA"/>
</dbReference>
<keyword evidence="1" id="KW-0175">Coiled coil</keyword>
<keyword evidence="3" id="KW-0732">Signal</keyword>
<evidence type="ECO:0000256" key="3">
    <source>
        <dbReference type="SAM" id="SignalP"/>
    </source>
</evidence>
<feature type="coiled-coil region" evidence="1">
    <location>
        <begin position="133"/>
        <end position="160"/>
    </location>
</feature>
<evidence type="ECO:0000313" key="4">
    <source>
        <dbReference type="EMBL" id="MDG0817716.1"/>
    </source>
</evidence>
<dbReference type="RefSeq" id="WP_277579188.1">
    <property type="nucleotide sequence ID" value="NZ_JANRMI010000004.1"/>
</dbReference>
<keyword evidence="5" id="KW-1185">Reference proteome</keyword>
<feature type="chain" id="PRO_5045570585" evidence="3">
    <location>
        <begin position="21"/>
        <end position="163"/>
    </location>
</feature>
<evidence type="ECO:0000313" key="5">
    <source>
        <dbReference type="Proteomes" id="UP001152321"/>
    </source>
</evidence>
<dbReference type="Proteomes" id="UP001152321">
    <property type="component" value="Unassembled WGS sequence"/>
</dbReference>
<dbReference type="Gene3D" id="1.20.1170.10">
    <property type="match status" value="1"/>
</dbReference>
<keyword evidence="2" id="KW-0812">Transmembrane</keyword>
<evidence type="ECO:0000256" key="1">
    <source>
        <dbReference type="SAM" id="Coils"/>
    </source>
</evidence>
<proteinExistence type="predicted"/>
<evidence type="ECO:0000256" key="2">
    <source>
        <dbReference type="SAM" id="Phobius"/>
    </source>
</evidence>
<feature type="signal peptide" evidence="3">
    <location>
        <begin position="1"/>
        <end position="20"/>
    </location>
</feature>
<name>A0ABT6DM39_9BACT</name>
<reference evidence="4" key="1">
    <citation type="submission" date="2022-08" db="EMBL/GenBank/DDBJ databases">
        <title>Novel Bdellovibrio Species Isolated from Svalbard: Designation Bdellovibrio svalbardensis.</title>
        <authorList>
            <person name="Mitchell R.J."/>
            <person name="Choi S.Y."/>
        </authorList>
    </citation>
    <scope>NUCLEOTIDE SEQUENCE</scope>
    <source>
        <strain evidence="4">PAP01</strain>
    </source>
</reference>
<keyword evidence="2" id="KW-0472">Membrane</keyword>
<feature type="transmembrane region" description="Helical" evidence="2">
    <location>
        <begin position="103"/>
        <end position="128"/>
    </location>
</feature>